<evidence type="ECO:0000313" key="4">
    <source>
        <dbReference type="Proteomes" id="UP000813461"/>
    </source>
</evidence>
<comment type="caution">
    <text evidence="3">The sequence shown here is derived from an EMBL/GenBank/DDBJ whole genome shotgun (WGS) entry which is preliminary data.</text>
</comment>
<name>A0A8K0VQV5_9PLEO</name>
<gene>
    <name evidence="3" type="ORF">FB567DRAFT_599636</name>
</gene>
<organism evidence="3 4">
    <name type="scientific">Paraphoma chrysanthemicola</name>
    <dbReference type="NCBI Taxonomy" id="798071"/>
    <lineage>
        <taxon>Eukaryota</taxon>
        <taxon>Fungi</taxon>
        <taxon>Dikarya</taxon>
        <taxon>Ascomycota</taxon>
        <taxon>Pezizomycotina</taxon>
        <taxon>Dothideomycetes</taxon>
        <taxon>Pleosporomycetidae</taxon>
        <taxon>Pleosporales</taxon>
        <taxon>Pleosporineae</taxon>
        <taxon>Phaeosphaeriaceae</taxon>
        <taxon>Paraphoma</taxon>
    </lineage>
</organism>
<feature type="transmembrane region" description="Helical" evidence="2">
    <location>
        <begin position="99"/>
        <end position="118"/>
    </location>
</feature>
<evidence type="ECO:0000313" key="3">
    <source>
        <dbReference type="EMBL" id="KAH7067033.1"/>
    </source>
</evidence>
<accession>A0A8K0VQV5</accession>
<dbReference type="AlphaFoldDB" id="A0A8K0VQV5"/>
<dbReference type="EMBL" id="JAGMVJ010000037">
    <property type="protein sequence ID" value="KAH7067033.1"/>
    <property type="molecule type" value="Genomic_DNA"/>
</dbReference>
<feature type="region of interest" description="Disordered" evidence="1">
    <location>
        <begin position="204"/>
        <end position="226"/>
    </location>
</feature>
<keyword evidence="2" id="KW-0472">Membrane</keyword>
<evidence type="ECO:0000256" key="2">
    <source>
        <dbReference type="SAM" id="Phobius"/>
    </source>
</evidence>
<protein>
    <submittedName>
        <fullName evidence="3">Uncharacterized protein</fullName>
    </submittedName>
</protein>
<proteinExistence type="predicted"/>
<dbReference type="Proteomes" id="UP000813461">
    <property type="component" value="Unassembled WGS sequence"/>
</dbReference>
<feature type="compositionally biased region" description="Low complexity" evidence="1">
    <location>
        <begin position="1"/>
        <end position="16"/>
    </location>
</feature>
<keyword evidence="4" id="KW-1185">Reference proteome</keyword>
<feature type="transmembrane region" description="Helical" evidence="2">
    <location>
        <begin position="55"/>
        <end position="79"/>
    </location>
</feature>
<reference evidence="3" key="1">
    <citation type="journal article" date="2021" name="Nat. Commun.">
        <title>Genetic determinants of endophytism in the Arabidopsis root mycobiome.</title>
        <authorList>
            <person name="Mesny F."/>
            <person name="Miyauchi S."/>
            <person name="Thiergart T."/>
            <person name="Pickel B."/>
            <person name="Atanasova L."/>
            <person name="Karlsson M."/>
            <person name="Huettel B."/>
            <person name="Barry K.W."/>
            <person name="Haridas S."/>
            <person name="Chen C."/>
            <person name="Bauer D."/>
            <person name="Andreopoulos W."/>
            <person name="Pangilinan J."/>
            <person name="LaButti K."/>
            <person name="Riley R."/>
            <person name="Lipzen A."/>
            <person name="Clum A."/>
            <person name="Drula E."/>
            <person name="Henrissat B."/>
            <person name="Kohler A."/>
            <person name="Grigoriev I.V."/>
            <person name="Martin F.M."/>
            <person name="Hacquard S."/>
        </authorList>
    </citation>
    <scope>NUCLEOTIDE SEQUENCE</scope>
    <source>
        <strain evidence="3">MPI-SDFR-AT-0120</strain>
    </source>
</reference>
<feature type="region of interest" description="Disordered" evidence="1">
    <location>
        <begin position="1"/>
        <end position="20"/>
    </location>
</feature>
<keyword evidence="2" id="KW-1133">Transmembrane helix</keyword>
<keyword evidence="2" id="KW-0812">Transmembrane</keyword>
<sequence>MPSNATISSSDASSSTPKNNLNAMSKLPQADGKEMWRTDLVSALDTFLPLKTFSVYVLLFIIGLSICAILLIILIDFFFTHAIGFPSIFPYTHLFSAPPMSAFLVLGSCIKLFHWSLIKLEKTYNSISKFKDTIKNLDPTGAEPSLLKFQEAHSEFMEAMLVGWSGPNSAHALSLFKPAADKLVAHLSPGFSVDGECVAPLATNDLPPGYDPTTATPDRMVTKNTQ</sequence>
<evidence type="ECO:0000256" key="1">
    <source>
        <dbReference type="SAM" id="MobiDB-lite"/>
    </source>
</evidence>